<feature type="compositionally biased region" description="Polar residues" evidence="1">
    <location>
        <begin position="1"/>
        <end position="10"/>
    </location>
</feature>
<name>A0A7M7QFL7_NASVI</name>
<protein>
    <submittedName>
        <fullName evidence="2">Uncharacterized protein</fullName>
    </submittedName>
</protein>
<dbReference type="OrthoDB" id="7684305at2759"/>
<reference evidence="2" key="1">
    <citation type="submission" date="2021-01" db="UniProtKB">
        <authorList>
            <consortium name="EnsemblMetazoa"/>
        </authorList>
    </citation>
    <scope>IDENTIFICATION</scope>
</reference>
<feature type="compositionally biased region" description="Pro residues" evidence="1">
    <location>
        <begin position="423"/>
        <end position="440"/>
    </location>
</feature>
<dbReference type="RefSeq" id="XP_031786685.2">
    <property type="nucleotide sequence ID" value="XM_031930825.2"/>
</dbReference>
<dbReference type="Proteomes" id="UP000002358">
    <property type="component" value="Chromosome 4"/>
</dbReference>
<proteinExistence type="predicted"/>
<sequence length="467" mass="50938">MSRNPRSTTPCRPPPARSANPGGETTAAVAQPACRARPKKSAVQSTIPKRGPPPAPPKKLDYKKPTMTKAMAQRLKHTQKLQEEIARKEAERARKGRRSAPPPAGGRERRSGDKCRPTSAKEPPPCPASSTHAEPTQRSAGSCPRAASPCPRERSPAPVPTRTRNLAESMNADIVQAEPLRPGPVDNLIIPPGAINSEKTTIVSIPQPEPAQLASSTMAPAGNSQVANRSVQVIAETLDEQDAAESAVVNTKLQDLQQARRDFVMAVANVGGNAISLQEEEEVPGLSLPNLPNVTPITEITPPMLSTPGPPSPRLVQCPSLSDPYLQVEYGRDHPVVEAAREYMRNRAAGKRLEDEFQRLAGEQPEEDFEQEYLEGCGIVGAENEDEVCAPAYTAIPRRQQQYRYDPLEIDRLDRFFDVQNYPPAPPTPPPAAPAGPPPGRECLPQELWDLDDPWYHEPSQPDLIQW</sequence>
<evidence type="ECO:0000313" key="3">
    <source>
        <dbReference type="Proteomes" id="UP000002358"/>
    </source>
</evidence>
<keyword evidence="3" id="KW-1185">Reference proteome</keyword>
<evidence type="ECO:0000256" key="1">
    <source>
        <dbReference type="SAM" id="MobiDB-lite"/>
    </source>
</evidence>
<dbReference type="KEGG" id="nvi:103316717"/>
<dbReference type="InParanoid" id="A0A7M7QFL7"/>
<dbReference type="EnsemblMetazoa" id="XM_031930825">
    <property type="protein sequence ID" value="XP_031786685"/>
    <property type="gene ID" value="LOC103316717"/>
</dbReference>
<feature type="compositionally biased region" description="Basic and acidic residues" evidence="1">
    <location>
        <begin position="106"/>
        <end position="116"/>
    </location>
</feature>
<feature type="compositionally biased region" description="Basic and acidic residues" evidence="1">
    <location>
        <begin position="80"/>
        <end position="93"/>
    </location>
</feature>
<organism evidence="2 3">
    <name type="scientific">Nasonia vitripennis</name>
    <name type="common">Parasitic wasp</name>
    <dbReference type="NCBI Taxonomy" id="7425"/>
    <lineage>
        <taxon>Eukaryota</taxon>
        <taxon>Metazoa</taxon>
        <taxon>Ecdysozoa</taxon>
        <taxon>Arthropoda</taxon>
        <taxon>Hexapoda</taxon>
        <taxon>Insecta</taxon>
        <taxon>Pterygota</taxon>
        <taxon>Neoptera</taxon>
        <taxon>Endopterygota</taxon>
        <taxon>Hymenoptera</taxon>
        <taxon>Apocrita</taxon>
        <taxon>Proctotrupomorpha</taxon>
        <taxon>Chalcidoidea</taxon>
        <taxon>Pteromalidae</taxon>
        <taxon>Pteromalinae</taxon>
        <taxon>Nasonia</taxon>
    </lineage>
</organism>
<evidence type="ECO:0000313" key="2">
    <source>
        <dbReference type="EnsemblMetazoa" id="XP_031786685"/>
    </source>
</evidence>
<dbReference type="AlphaFoldDB" id="A0A7M7QFL7"/>
<dbReference type="GeneID" id="103316717"/>
<feature type="region of interest" description="Disordered" evidence="1">
    <location>
        <begin position="1"/>
        <end position="170"/>
    </location>
</feature>
<feature type="region of interest" description="Disordered" evidence="1">
    <location>
        <begin position="418"/>
        <end position="446"/>
    </location>
</feature>
<accession>A0A7M7QFL7</accession>
<feature type="compositionally biased region" description="Polar residues" evidence="1">
    <location>
        <begin position="128"/>
        <end position="140"/>
    </location>
</feature>